<proteinExistence type="predicted"/>
<protein>
    <submittedName>
        <fullName evidence="6">1991_t:CDS:1</fullName>
    </submittedName>
</protein>
<dbReference type="InterPro" id="IPR001138">
    <property type="entry name" value="Zn2Cys6_DnaBD"/>
</dbReference>
<dbReference type="PROSITE" id="PS50048">
    <property type="entry name" value="ZN2_CY6_FUNGAL_2"/>
    <property type="match status" value="1"/>
</dbReference>
<dbReference type="AlphaFoldDB" id="A0A9N9CDR0"/>
<dbReference type="PANTHER" id="PTHR46910">
    <property type="entry name" value="TRANSCRIPTION FACTOR PDR1"/>
    <property type="match status" value="1"/>
</dbReference>
<dbReference type="GO" id="GO:0003677">
    <property type="term" value="F:DNA binding"/>
    <property type="evidence" value="ECO:0007669"/>
    <property type="project" value="UniProtKB-KW"/>
</dbReference>
<dbReference type="PANTHER" id="PTHR46910:SF3">
    <property type="entry name" value="HALOTOLERANCE PROTEIN 9-RELATED"/>
    <property type="match status" value="1"/>
</dbReference>
<dbReference type="EMBL" id="CAJVPP010002435">
    <property type="protein sequence ID" value="CAG8599894.1"/>
    <property type="molecule type" value="Genomic_DNA"/>
</dbReference>
<comment type="caution">
    <text evidence="6">The sequence shown here is derived from an EMBL/GenBank/DDBJ whole genome shotgun (WGS) entry which is preliminary data.</text>
</comment>
<feature type="domain" description="Zn(2)-C6 fungal-type" evidence="5">
    <location>
        <begin position="48"/>
        <end position="81"/>
    </location>
</feature>
<dbReference type="SMART" id="SM00066">
    <property type="entry name" value="GAL4"/>
    <property type="match status" value="1"/>
</dbReference>
<reference evidence="6" key="1">
    <citation type="submission" date="2021-06" db="EMBL/GenBank/DDBJ databases">
        <authorList>
            <person name="Kallberg Y."/>
            <person name="Tangrot J."/>
            <person name="Rosling A."/>
        </authorList>
    </citation>
    <scope>NUCLEOTIDE SEQUENCE</scope>
    <source>
        <strain evidence="6">87-6 pot B 2015</strain>
    </source>
</reference>
<evidence type="ECO:0000256" key="2">
    <source>
        <dbReference type="ARBA" id="ARBA00022723"/>
    </source>
</evidence>
<dbReference type="SUPFAM" id="SSF57701">
    <property type="entry name" value="Zn2/Cys6 DNA-binding domain"/>
    <property type="match status" value="1"/>
</dbReference>
<keyword evidence="4" id="KW-0539">Nucleus</keyword>
<evidence type="ECO:0000256" key="1">
    <source>
        <dbReference type="ARBA" id="ARBA00004123"/>
    </source>
</evidence>
<evidence type="ECO:0000256" key="4">
    <source>
        <dbReference type="ARBA" id="ARBA00023242"/>
    </source>
</evidence>
<dbReference type="InterPro" id="IPR050987">
    <property type="entry name" value="AtrR-like"/>
</dbReference>
<dbReference type="InterPro" id="IPR036864">
    <property type="entry name" value="Zn2-C6_fun-type_DNA-bd_sf"/>
</dbReference>
<sequence length="424" mass="49235">MSQEKRTIKVFSDNELSCSDRQAQSNMNAAIKKIRKPAKKRGRINVNACHRCRRDKKKCDGNYSTKEPCKYCRHHKTECTYPEPGRKRVKIIQPNVEDEKVKETKKMKKEDIRKTSMNELYERMIKVEENLVDMTELLVNVRQSTPDISEIIQQLFFRLLAKESTTNEQTIILRRLWSLITKIMNYPTFNEEFGHAFYNRLQLLESDQEEIRSLMWKEVQNYVNGCEDTGSARESESLLTTTPTFVSPYAVPHQSQPTSPIPPEFDNNDDLFADLSFDYSTLNVTDDPFIAPIVPSQPSPILQAKFLNNHQNLEQKDYQECGNLLLSPSIFSNEDIWPETTDIIDNTFSENNYLISPNLLPYIDSSPFSTNSSHNNTPNIEKEMGYFQQLTSEETNFLNFQSTMTSPSFSNESPHEIEFHFNQL</sequence>
<comment type="subcellular location">
    <subcellularLocation>
        <location evidence="1">Nucleus</location>
    </subcellularLocation>
</comment>
<dbReference type="PROSITE" id="PS00463">
    <property type="entry name" value="ZN2_CY6_FUNGAL_1"/>
    <property type="match status" value="1"/>
</dbReference>
<evidence type="ECO:0000313" key="7">
    <source>
        <dbReference type="Proteomes" id="UP000789375"/>
    </source>
</evidence>
<evidence type="ECO:0000256" key="3">
    <source>
        <dbReference type="ARBA" id="ARBA00023125"/>
    </source>
</evidence>
<organism evidence="6 7">
    <name type="scientific">Funneliformis mosseae</name>
    <name type="common">Endomycorrhizal fungus</name>
    <name type="synonym">Glomus mosseae</name>
    <dbReference type="NCBI Taxonomy" id="27381"/>
    <lineage>
        <taxon>Eukaryota</taxon>
        <taxon>Fungi</taxon>
        <taxon>Fungi incertae sedis</taxon>
        <taxon>Mucoromycota</taxon>
        <taxon>Glomeromycotina</taxon>
        <taxon>Glomeromycetes</taxon>
        <taxon>Glomerales</taxon>
        <taxon>Glomeraceae</taxon>
        <taxon>Funneliformis</taxon>
    </lineage>
</organism>
<evidence type="ECO:0000259" key="5">
    <source>
        <dbReference type="PROSITE" id="PS50048"/>
    </source>
</evidence>
<dbReference type="GO" id="GO:0005634">
    <property type="term" value="C:nucleus"/>
    <property type="evidence" value="ECO:0007669"/>
    <property type="project" value="UniProtKB-SubCell"/>
</dbReference>
<dbReference type="Proteomes" id="UP000789375">
    <property type="component" value="Unassembled WGS sequence"/>
</dbReference>
<dbReference type="Pfam" id="PF00172">
    <property type="entry name" value="Zn_clus"/>
    <property type="match status" value="1"/>
</dbReference>
<keyword evidence="3" id="KW-0238">DNA-binding</keyword>
<dbReference type="CDD" id="cd00067">
    <property type="entry name" value="GAL4"/>
    <property type="match status" value="1"/>
</dbReference>
<dbReference type="Gene3D" id="4.10.240.10">
    <property type="entry name" value="Zn(2)-C6 fungal-type DNA-binding domain"/>
    <property type="match status" value="1"/>
</dbReference>
<name>A0A9N9CDR0_FUNMO</name>
<dbReference type="GO" id="GO:0000981">
    <property type="term" value="F:DNA-binding transcription factor activity, RNA polymerase II-specific"/>
    <property type="evidence" value="ECO:0007669"/>
    <property type="project" value="InterPro"/>
</dbReference>
<gene>
    <name evidence="6" type="ORF">FMOSSE_LOCUS8892</name>
</gene>
<accession>A0A9N9CDR0</accession>
<evidence type="ECO:0000313" key="6">
    <source>
        <dbReference type="EMBL" id="CAG8599894.1"/>
    </source>
</evidence>
<dbReference type="GO" id="GO:0008270">
    <property type="term" value="F:zinc ion binding"/>
    <property type="evidence" value="ECO:0007669"/>
    <property type="project" value="InterPro"/>
</dbReference>
<keyword evidence="2" id="KW-0479">Metal-binding</keyword>
<keyword evidence="7" id="KW-1185">Reference proteome</keyword>